<evidence type="ECO:0000313" key="2">
    <source>
        <dbReference type="EMBL" id="NLZ24209.1"/>
    </source>
</evidence>
<dbReference type="Proteomes" id="UP000564033">
    <property type="component" value="Unassembled WGS sequence"/>
</dbReference>
<evidence type="ECO:0000256" key="1">
    <source>
        <dbReference type="SAM" id="Phobius"/>
    </source>
</evidence>
<keyword evidence="1" id="KW-0472">Membrane</keyword>
<dbReference type="AlphaFoldDB" id="A0A847VCL6"/>
<name>A0A847VCL6_9BACT</name>
<dbReference type="EMBL" id="JAAZIL010000011">
    <property type="protein sequence ID" value="NLZ24209.1"/>
    <property type="molecule type" value="Genomic_DNA"/>
</dbReference>
<protein>
    <submittedName>
        <fullName evidence="2">Uncharacterized protein</fullName>
    </submittedName>
</protein>
<dbReference type="PROSITE" id="PS51257">
    <property type="entry name" value="PROKAR_LIPOPROTEIN"/>
    <property type="match status" value="1"/>
</dbReference>
<reference evidence="2 3" key="1">
    <citation type="journal article" date="2020" name="Biotechnol. Biofuels">
        <title>New insights from the biogas microbiome by comprehensive genome-resolved metagenomics of nearly 1600 species originating from multiple anaerobic digesters.</title>
        <authorList>
            <person name="Campanaro S."/>
            <person name="Treu L."/>
            <person name="Rodriguez-R L.M."/>
            <person name="Kovalovszki A."/>
            <person name="Ziels R.M."/>
            <person name="Maus I."/>
            <person name="Zhu X."/>
            <person name="Kougias P.G."/>
            <person name="Basile A."/>
            <person name="Luo G."/>
            <person name="Schluter A."/>
            <person name="Konstantinidis K.T."/>
            <person name="Angelidaki I."/>
        </authorList>
    </citation>
    <scope>NUCLEOTIDE SEQUENCE [LARGE SCALE GENOMIC DNA]</scope>
    <source>
        <strain evidence="2">AS19jrsBPTG_9</strain>
    </source>
</reference>
<organism evidence="2 3">
    <name type="scientific">Candidatus Dojkabacteria bacterium</name>
    <dbReference type="NCBI Taxonomy" id="2099670"/>
    <lineage>
        <taxon>Bacteria</taxon>
        <taxon>Candidatus Dojkabacteria</taxon>
    </lineage>
</organism>
<gene>
    <name evidence="2" type="ORF">GX888_00455</name>
</gene>
<keyword evidence="1" id="KW-1133">Transmembrane helix</keyword>
<keyword evidence="1" id="KW-0812">Transmembrane</keyword>
<feature type="transmembrane region" description="Helical" evidence="1">
    <location>
        <begin position="12"/>
        <end position="28"/>
    </location>
</feature>
<comment type="caution">
    <text evidence="2">The sequence shown here is derived from an EMBL/GenBank/DDBJ whole genome shotgun (WGS) entry which is preliminary data.</text>
</comment>
<evidence type="ECO:0000313" key="3">
    <source>
        <dbReference type="Proteomes" id="UP000564033"/>
    </source>
</evidence>
<proteinExistence type="predicted"/>
<accession>A0A847VCL6</accession>
<sequence length="452" mass="50544">MESALEKIKAIGILLLMSFSCICIVWVTNKFKVENKSIAEAQVVQRVIEEEEITISDSDTSTPLKIPEKEEEEVLSIGSIIKYECGAGEYTYIKSDSACQYDGTAEVEFTKEAGASEVEASDDSTLVSIDASILLAEVTVPLELLSGIEVADSNRMITTDTPTLKPAGEQVESRIANVLLPPGQQIEEHKSWDEDKPFIFDFWTAFTDLLSKKAEEGQIGVETEIVNECPECNNASNVNPDKSNKISEFLYDSIHKFPGERDNLTEEDVEENYEECKNQIFVKWSGEYKACKISKVAEAVERYKQITAWGLLLEGWTHFKCEVLGHPDCVKVEDIVIIMDSPFGSDKGCLEGSACTNAFMEVRNKTALPPQTELVSKYYYTTPCEAYIQGVPGKSKIRCAWDKSYLFKERKFNELDDLPTVESTPTDEEYNDFLLHKVQGSRGDAIPIEPGN</sequence>